<dbReference type="InterPro" id="IPR004143">
    <property type="entry name" value="BPL_LPL_catalytic"/>
</dbReference>
<dbReference type="PANTHER" id="PTHR12561:SF3">
    <property type="entry name" value="LIPOYLTRANSFERASE 1, MITOCHONDRIAL"/>
    <property type="match status" value="1"/>
</dbReference>
<evidence type="ECO:0000256" key="1">
    <source>
        <dbReference type="ARBA" id="ARBA00003253"/>
    </source>
</evidence>
<dbReference type="CDD" id="cd16443">
    <property type="entry name" value="LplA"/>
    <property type="match status" value="1"/>
</dbReference>
<dbReference type="AlphaFoldDB" id="A0AA43QIL6"/>
<dbReference type="Pfam" id="PF21948">
    <property type="entry name" value="LplA-B_cat"/>
    <property type="match status" value="1"/>
</dbReference>
<dbReference type="SUPFAM" id="SSF55681">
    <property type="entry name" value="Class II aaRS and biotin synthetases"/>
    <property type="match status" value="1"/>
</dbReference>
<dbReference type="PANTHER" id="PTHR12561">
    <property type="entry name" value="LIPOATE-PROTEIN LIGASE"/>
    <property type="match status" value="1"/>
</dbReference>
<comment type="function">
    <text evidence="1">Catalyzes both the ATP-dependent activation of exogenously supplied lipoate to lipoyl-AMP and the transfer of the activated lipoyl onto the lipoyl domains of lipoate-dependent enzymes.</text>
</comment>
<dbReference type="PROSITE" id="PS51733">
    <property type="entry name" value="BPL_LPL_CATALYTIC"/>
    <property type="match status" value="1"/>
</dbReference>
<sequence length="426" mass="47951">MSVSRWASILQKAKHQVYISRSNDPFVNLSIEHHLLQNSPIDSVVLFLYVNRPCVVIGRNQNPWLEINLKALKAVEPPIDWVRRRSGGGAVFHDEGNVNYSVICPSSVFTRDKHVEMVTRAIRKFNDRARVNERYDIVLDQGPWKYQPIDTNDTHISMYSSDLPDKPSLKVSGSAYKLTRQRALHHGTCLLDSTRIRSISEMLRSPARPFLKARGVESVRSPVGNVLSNRTSPESRFQTQGLFMSSVIDSFTNLYRIQPDITLDMANRDPTVAGGQIQLQQSPGSENWLAGFLDEGCQSVPEVEAGLVELRSTKWLYGQTPQFTLSSHSSKEDDRPRPPLPADFPPCGHVHVKAAGSVFIESHVSLSDDEYIARQERESFDAAIKGKHVHEISNFGNLVYDAFGAGHRESERRGLTNWLNEMFAVS</sequence>
<proteinExistence type="inferred from homology"/>
<keyword evidence="7" id="KW-1185">Reference proteome</keyword>
<dbReference type="Gene3D" id="3.30.930.10">
    <property type="entry name" value="Bira Bifunctional Protein, Domain 2"/>
    <property type="match status" value="1"/>
</dbReference>
<accession>A0AA43QIL6</accession>
<dbReference type="GO" id="GO:0017118">
    <property type="term" value="F:lipoyltransferase activity"/>
    <property type="evidence" value="ECO:0007669"/>
    <property type="project" value="TreeGrafter"/>
</dbReference>
<comment type="pathway">
    <text evidence="2">Protein modification; protein lipoylation via exogenous pathway; protein N(6)-(lipoyl)lysine from lipoate: step 2/2.</text>
</comment>
<evidence type="ECO:0000313" key="7">
    <source>
        <dbReference type="Proteomes" id="UP001161017"/>
    </source>
</evidence>
<dbReference type="GO" id="GO:0005739">
    <property type="term" value="C:mitochondrion"/>
    <property type="evidence" value="ECO:0007669"/>
    <property type="project" value="TreeGrafter"/>
</dbReference>
<organism evidence="6 7">
    <name type="scientific">Ramalina farinacea</name>
    <dbReference type="NCBI Taxonomy" id="258253"/>
    <lineage>
        <taxon>Eukaryota</taxon>
        <taxon>Fungi</taxon>
        <taxon>Dikarya</taxon>
        <taxon>Ascomycota</taxon>
        <taxon>Pezizomycotina</taxon>
        <taxon>Lecanoromycetes</taxon>
        <taxon>OSLEUM clade</taxon>
        <taxon>Lecanoromycetidae</taxon>
        <taxon>Lecanorales</taxon>
        <taxon>Lecanorineae</taxon>
        <taxon>Ramalinaceae</taxon>
        <taxon>Ramalina</taxon>
    </lineage>
</organism>
<dbReference type="GO" id="GO:0009249">
    <property type="term" value="P:protein lipoylation"/>
    <property type="evidence" value="ECO:0007669"/>
    <property type="project" value="InterPro"/>
</dbReference>
<comment type="caution">
    <text evidence="6">The sequence shown here is derived from an EMBL/GenBank/DDBJ whole genome shotgun (WGS) entry which is preliminary data.</text>
</comment>
<evidence type="ECO:0000256" key="2">
    <source>
        <dbReference type="ARBA" id="ARBA00005085"/>
    </source>
</evidence>
<evidence type="ECO:0000259" key="5">
    <source>
        <dbReference type="PROSITE" id="PS51733"/>
    </source>
</evidence>
<dbReference type="InterPro" id="IPR004562">
    <property type="entry name" value="LipoylTrfase_LipoateP_Ligase"/>
</dbReference>
<dbReference type="Proteomes" id="UP001161017">
    <property type="component" value="Unassembled WGS sequence"/>
</dbReference>
<dbReference type="InterPro" id="IPR045864">
    <property type="entry name" value="aa-tRNA-synth_II/BPL/LPL"/>
</dbReference>
<name>A0AA43QIL6_9LECA</name>
<evidence type="ECO:0000313" key="6">
    <source>
        <dbReference type="EMBL" id="MDI1487180.1"/>
    </source>
</evidence>
<gene>
    <name evidence="6" type="ORF">OHK93_006448</name>
</gene>
<evidence type="ECO:0000256" key="3">
    <source>
        <dbReference type="ARBA" id="ARBA00008242"/>
    </source>
</evidence>
<feature type="domain" description="BPL/LPL catalytic" evidence="5">
    <location>
        <begin position="40"/>
        <end position="235"/>
    </location>
</feature>
<comment type="similarity">
    <text evidence="3">Belongs to the LplA family.</text>
</comment>
<evidence type="ECO:0000256" key="4">
    <source>
        <dbReference type="ARBA" id="ARBA00015925"/>
    </source>
</evidence>
<protein>
    <recommendedName>
        <fullName evidence="4">Putative lipoate-protein ligase A</fullName>
    </recommendedName>
</protein>
<reference evidence="6" key="1">
    <citation type="journal article" date="2023" name="Genome Biol. Evol.">
        <title>First Whole Genome Sequence and Flow Cytometry Genome Size Data for the Lichen-Forming Fungus Ramalina farinacea (Ascomycota).</title>
        <authorList>
            <person name="Llewellyn T."/>
            <person name="Mian S."/>
            <person name="Hill R."/>
            <person name="Leitch I.J."/>
            <person name="Gaya E."/>
        </authorList>
    </citation>
    <scope>NUCLEOTIDE SEQUENCE</scope>
    <source>
        <strain evidence="6">LIQ254RAFAR</strain>
    </source>
</reference>
<dbReference type="EMBL" id="JAPUFD010000005">
    <property type="protein sequence ID" value="MDI1487180.1"/>
    <property type="molecule type" value="Genomic_DNA"/>
</dbReference>